<reference evidence="1 2" key="1">
    <citation type="journal article" date="2018" name="Int. J. Syst. Evol. Microbiol.">
        <title>Adhaeribacter swui sp. nov., isolated from wet mud.</title>
        <authorList>
            <person name="Kim D.U."/>
            <person name="Kim K.W."/>
            <person name="Kang M.S."/>
            <person name="Kim J.Y."/>
            <person name="Jang J.H."/>
            <person name="Kim M.K."/>
        </authorList>
    </citation>
    <scope>NUCLEOTIDE SEQUENCE [LARGE SCALE GENOMIC DNA]</scope>
    <source>
        <strain evidence="1 2">KCTC 52873</strain>
    </source>
</reference>
<evidence type="ECO:0000313" key="1">
    <source>
        <dbReference type="EMBL" id="QNF33849.1"/>
    </source>
</evidence>
<organism evidence="1 2">
    <name type="scientific">Adhaeribacter swui</name>
    <dbReference type="NCBI Taxonomy" id="2086471"/>
    <lineage>
        <taxon>Bacteria</taxon>
        <taxon>Pseudomonadati</taxon>
        <taxon>Bacteroidota</taxon>
        <taxon>Cytophagia</taxon>
        <taxon>Cytophagales</taxon>
        <taxon>Hymenobacteraceae</taxon>
        <taxon>Adhaeribacter</taxon>
    </lineage>
</organism>
<dbReference type="KEGG" id="aswu:HUW51_14380"/>
<keyword evidence="2" id="KW-1185">Reference proteome</keyword>
<dbReference type="RefSeq" id="WP_185270331.1">
    <property type="nucleotide sequence ID" value="NZ_CP055156.1"/>
</dbReference>
<protein>
    <submittedName>
        <fullName evidence="1">Uncharacterized protein</fullName>
    </submittedName>
</protein>
<name>A0A7G7G9L5_9BACT</name>
<dbReference type="AlphaFoldDB" id="A0A7G7G9L5"/>
<evidence type="ECO:0000313" key="2">
    <source>
        <dbReference type="Proteomes" id="UP000515237"/>
    </source>
</evidence>
<gene>
    <name evidence="1" type="ORF">HUW51_14380</name>
</gene>
<accession>A0A7G7G9L5</accession>
<proteinExistence type="predicted"/>
<dbReference type="Proteomes" id="UP000515237">
    <property type="component" value="Chromosome"/>
</dbReference>
<dbReference type="EMBL" id="CP055156">
    <property type="protein sequence ID" value="QNF33849.1"/>
    <property type="molecule type" value="Genomic_DNA"/>
</dbReference>
<sequence length="56" mass="6558">MQKEIKKPFRVSQERLDESCIQKLTRSRIKASPGASTATATRRMVNLELFIHFNFF</sequence>